<dbReference type="GeneID" id="24723392"/>
<dbReference type="EMBL" id="KJ081346">
    <property type="protein sequence ID" value="AHJ87166.1"/>
    <property type="molecule type" value="Genomic_DNA"/>
</dbReference>
<sequence length="191" mass="21976">MNVNKILGFGKTYGLGEGKLGSVLRFSSIDVTDKSEYVSVMVSDMDERALVKEVIDSYVGATIRSKWLHRVDATLLNELSETAKSHEHIEERIDHYTNEDDPTRCNWTDIEGIDYGWKWTQYPDNPEKVAEILRKDIGLFIESTVMDINKDVNIFAVVVEFEDRVLYHFIGRPRLTADVIYTFADSEIDLF</sequence>
<evidence type="ECO:0000313" key="1">
    <source>
        <dbReference type="EMBL" id="AHJ87166.1"/>
    </source>
</evidence>
<dbReference type="KEGG" id="vg:24723392"/>
<dbReference type="RefSeq" id="YP_009149689.1">
    <property type="nucleotide sequence ID" value="NC_027355.1"/>
</dbReference>
<dbReference type="OrthoDB" id="10674at10239"/>
<dbReference type="Proteomes" id="UP000033014">
    <property type="component" value="Segment"/>
</dbReference>
<gene>
    <name evidence="1" type="ORF">BCP8-2_128</name>
</gene>
<keyword evidence="2" id="KW-1185">Reference proteome</keyword>
<reference evidence="1 2" key="2">
    <citation type="journal article" date="2015" name="Arch. Virol.">
        <title>Complete genome sequence analysis and identification of putative metallo-beta-lactamase and SpoIIIE homologs in Bacillus cereus group phage BCP8-2, a new member of the proposed Bastille-like group.</title>
        <authorList>
            <person name="Asare P.T."/>
            <person name="Bandara N."/>
            <person name="Jeong T.Y."/>
            <person name="Ryu S."/>
            <person name="Klumpp J."/>
            <person name="Kim K.P."/>
        </authorList>
    </citation>
    <scope>NUCLEOTIDE SEQUENCE [LARGE SCALE GENOMIC DNA]</scope>
    <source>
        <strain evidence="1">BCP8-2</strain>
    </source>
</reference>
<name>A0A0E3D9H3_9CAUD</name>
<organism evidence="1 2">
    <name type="scientific">Bacillus phage BCP8-2</name>
    <dbReference type="NCBI Taxonomy" id="1129192"/>
    <lineage>
        <taxon>Viruses</taxon>
        <taxon>Duplodnaviria</taxon>
        <taxon>Heunggongvirae</taxon>
        <taxon>Uroviricota</taxon>
        <taxon>Caudoviricetes</taxon>
        <taxon>Herelleviridae</taxon>
        <taxon>Bastillevirinae</taxon>
        <taxon>Caeruleovirus</taxon>
        <taxon>Caeruleovirus BCP82</taxon>
    </lineage>
</organism>
<reference evidence="2" key="1">
    <citation type="submission" date="2014-01" db="EMBL/GenBank/DDBJ databases">
        <title>Genomic and Proteomic Analysis of Broad Host Range Virulent Bacillus Group Phage BCP8-2 Leading To the Creation of New Genus within Myoviruses.</title>
        <authorList>
            <person name="Bandara N."/>
            <person name="Asare P.T."/>
            <person name="Kim K.P."/>
        </authorList>
    </citation>
    <scope>NUCLEOTIDE SEQUENCE [LARGE SCALE GENOMIC DNA]</scope>
</reference>
<protein>
    <submittedName>
        <fullName evidence="1">Uncharacterized protein</fullName>
    </submittedName>
</protein>
<evidence type="ECO:0000313" key="2">
    <source>
        <dbReference type="Proteomes" id="UP000033014"/>
    </source>
</evidence>
<proteinExistence type="predicted"/>
<accession>A0A0E3D9H3</accession>